<reference evidence="2 3" key="1">
    <citation type="submission" date="2016-12" db="EMBL/GenBank/DDBJ databases">
        <authorList>
            <person name="Song W.-J."/>
            <person name="Kurnit D.M."/>
        </authorList>
    </citation>
    <scope>NUCLEOTIDE SEQUENCE [LARGE SCALE GENOMIC DNA]</scope>
    <source>
        <strain evidence="2 3">STM7296</strain>
    </source>
</reference>
<proteinExistence type="predicted"/>
<evidence type="ECO:0000313" key="3">
    <source>
        <dbReference type="Proteomes" id="UP000187012"/>
    </source>
</evidence>
<dbReference type="STRING" id="1247936.BN2475_80034"/>
<evidence type="ECO:0000313" key="2">
    <source>
        <dbReference type="EMBL" id="SIT36211.1"/>
    </source>
</evidence>
<dbReference type="AlphaFoldDB" id="A0A1N7RNB4"/>
<accession>A0A1N7RNB4</accession>
<evidence type="ECO:0000256" key="1">
    <source>
        <dbReference type="SAM" id="MobiDB-lite"/>
    </source>
</evidence>
<gene>
    <name evidence="2" type="ORF">BN2475_80034</name>
</gene>
<organism evidence="2 3">
    <name type="scientific">Paraburkholderia ribeironis</name>
    <dbReference type="NCBI Taxonomy" id="1247936"/>
    <lineage>
        <taxon>Bacteria</taxon>
        <taxon>Pseudomonadati</taxon>
        <taxon>Pseudomonadota</taxon>
        <taxon>Betaproteobacteria</taxon>
        <taxon>Burkholderiales</taxon>
        <taxon>Burkholderiaceae</taxon>
        <taxon>Paraburkholderia</taxon>
    </lineage>
</organism>
<sequence>MRLKNAEKTRLAKPTGDVVSTLVQRVLIIWTGGDKFKKGMARRCRRSLDLEPAGLESEHPHPRSAAR</sequence>
<dbReference type="Proteomes" id="UP000187012">
    <property type="component" value="Unassembled WGS sequence"/>
</dbReference>
<dbReference type="EMBL" id="CYGX02000008">
    <property type="protein sequence ID" value="SIT36211.1"/>
    <property type="molecule type" value="Genomic_DNA"/>
</dbReference>
<keyword evidence="3" id="KW-1185">Reference proteome</keyword>
<name>A0A1N7RNB4_9BURK</name>
<feature type="region of interest" description="Disordered" evidence="1">
    <location>
        <begin position="48"/>
        <end position="67"/>
    </location>
</feature>
<protein>
    <submittedName>
        <fullName evidence="2">Uncharacterized protein</fullName>
    </submittedName>
</protein>